<name>A0ABS4U2V7_9PSEU</name>
<comment type="caution">
    <text evidence="1">The sequence shown here is derived from an EMBL/GenBank/DDBJ whole genome shotgun (WGS) entry which is preliminary data.</text>
</comment>
<organism evidence="1 2">
    <name type="scientific">Kibdelosporangium banguiense</name>
    <dbReference type="NCBI Taxonomy" id="1365924"/>
    <lineage>
        <taxon>Bacteria</taxon>
        <taxon>Bacillati</taxon>
        <taxon>Actinomycetota</taxon>
        <taxon>Actinomycetes</taxon>
        <taxon>Pseudonocardiales</taxon>
        <taxon>Pseudonocardiaceae</taxon>
        <taxon>Kibdelosporangium</taxon>
    </lineage>
</organism>
<accession>A0ABS4U2V7</accession>
<dbReference type="RefSeq" id="WP_209647121.1">
    <property type="nucleotide sequence ID" value="NZ_JAGINW010000001.1"/>
</dbReference>
<keyword evidence="2" id="KW-1185">Reference proteome</keyword>
<gene>
    <name evidence="1" type="ORF">JOF56_010906</name>
</gene>
<evidence type="ECO:0000313" key="1">
    <source>
        <dbReference type="EMBL" id="MBP2330521.1"/>
    </source>
</evidence>
<protein>
    <submittedName>
        <fullName evidence="1">Uncharacterized protein</fullName>
    </submittedName>
</protein>
<proteinExistence type="predicted"/>
<sequence>MLLLLALLLSACGQTTGPNSGSAVTQARVELDIFSGRPNPEWRLPETDTAQFKEKLAALPVATPGQLANPLGYRGFIVHLGETTVTVQNGLVRTTRAGEMTYHKDPYRVMEQWLLNTGRPFLDEEIFNVVKRELPA</sequence>
<dbReference type="EMBL" id="JAGINW010000001">
    <property type="protein sequence ID" value="MBP2330521.1"/>
    <property type="molecule type" value="Genomic_DNA"/>
</dbReference>
<dbReference type="Proteomes" id="UP001519332">
    <property type="component" value="Unassembled WGS sequence"/>
</dbReference>
<reference evidence="1 2" key="1">
    <citation type="submission" date="2021-03" db="EMBL/GenBank/DDBJ databases">
        <title>Sequencing the genomes of 1000 actinobacteria strains.</title>
        <authorList>
            <person name="Klenk H.-P."/>
        </authorList>
    </citation>
    <scope>NUCLEOTIDE SEQUENCE [LARGE SCALE GENOMIC DNA]</scope>
    <source>
        <strain evidence="1 2">DSM 46670</strain>
    </source>
</reference>
<evidence type="ECO:0000313" key="2">
    <source>
        <dbReference type="Proteomes" id="UP001519332"/>
    </source>
</evidence>